<dbReference type="AlphaFoldDB" id="A0A7J0CE34"/>
<evidence type="ECO:0000313" key="2">
    <source>
        <dbReference type="EMBL" id="NYE44265.1"/>
    </source>
</evidence>
<organism evidence="1 3">
    <name type="scientific">Streptomyces fulvorobeus</name>
    <dbReference type="NCBI Taxonomy" id="284028"/>
    <lineage>
        <taxon>Bacteria</taxon>
        <taxon>Bacillati</taxon>
        <taxon>Actinomycetota</taxon>
        <taxon>Actinomycetes</taxon>
        <taxon>Kitasatosporales</taxon>
        <taxon>Streptomycetaceae</taxon>
        <taxon>Streptomyces</taxon>
    </lineage>
</organism>
<evidence type="ECO:0000313" key="3">
    <source>
        <dbReference type="Proteomes" id="UP000498980"/>
    </source>
</evidence>
<reference evidence="1 3" key="1">
    <citation type="submission" date="2020-05" db="EMBL/GenBank/DDBJ databases">
        <title>Whole genome shotgun sequence of Streptomyces fulvorobeus NBRC 15897.</title>
        <authorList>
            <person name="Komaki H."/>
            <person name="Tamura T."/>
        </authorList>
    </citation>
    <scope>NUCLEOTIDE SEQUENCE [LARGE SCALE GENOMIC DNA]</scope>
    <source>
        <strain evidence="1 3">NBRC 15897</strain>
    </source>
</reference>
<evidence type="ECO:0000313" key="1">
    <source>
        <dbReference type="EMBL" id="GFN00781.1"/>
    </source>
</evidence>
<dbReference type="RefSeq" id="WP_173317000.1">
    <property type="nucleotide sequence ID" value="NZ_BAAAUE010000022.1"/>
</dbReference>
<evidence type="ECO:0000313" key="4">
    <source>
        <dbReference type="Proteomes" id="UP000530403"/>
    </source>
</evidence>
<dbReference type="EMBL" id="JACCCF010000001">
    <property type="protein sequence ID" value="NYE44265.1"/>
    <property type="molecule type" value="Genomic_DNA"/>
</dbReference>
<reference evidence="2 4" key="2">
    <citation type="submission" date="2020-07" db="EMBL/GenBank/DDBJ databases">
        <title>Sequencing the genomes of 1000 actinobacteria strains.</title>
        <authorList>
            <person name="Klenk H.-P."/>
        </authorList>
    </citation>
    <scope>NUCLEOTIDE SEQUENCE [LARGE SCALE GENOMIC DNA]</scope>
    <source>
        <strain evidence="2 4">DSM 41455</strain>
    </source>
</reference>
<protein>
    <submittedName>
        <fullName evidence="1">Uncharacterized protein</fullName>
    </submittedName>
</protein>
<name>A0A7J0CE34_9ACTN</name>
<comment type="caution">
    <text evidence="1">The sequence shown here is derived from an EMBL/GenBank/DDBJ whole genome shotgun (WGS) entry which is preliminary data.</text>
</comment>
<dbReference type="EMBL" id="BLWC01000001">
    <property type="protein sequence ID" value="GFN00781.1"/>
    <property type="molecule type" value="Genomic_DNA"/>
</dbReference>
<proteinExistence type="predicted"/>
<gene>
    <name evidence="2" type="ORF">HEB29_005276</name>
    <name evidence="1" type="ORF">Sfulv_55910</name>
</gene>
<keyword evidence="3" id="KW-1185">Reference proteome</keyword>
<accession>A0A7J0CE34</accession>
<dbReference type="Proteomes" id="UP000498980">
    <property type="component" value="Unassembled WGS sequence"/>
</dbReference>
<sequence length="150" mass="15891">MEATINDVDGAFISVEAGADSLASDGSVRVYAPANELTIPRDEPVALLDFTPAQARALAAVLLQAADEAEGVEPLDEGNARSALENILVSGHIISGASEPFSFGDLDRYRDAVAERARADVAAFIRTNIDFQGRDFPDAESVAVWLEDGQ</sequence>
<dbReference type="Proteomes" id="UP000530403">
    <property type="component" value="Unassembled WGS sequence"/>
</dbReference>